<keyword evidence="2 6" id="KW-0808">Transferase</keyword>
<comment type="similarity">
    <text evidence="1">Belongs to the HipA Ser/Thr kinase family.</text>
</comment>
<feature type="domain" description="HipA-like C-terminal" evidence="4">
    <location>
        <begin position="150"/>
        <end position="375"/>
    </location>
</feature>
<evidence type="ECO:0000256" key="3">
    <source>
        <dbReference type="ARBA" id="ARBA00022777"/>
    </source>
</evidence>
<feature type="domain" description="HipA N-terminal subdomain 1" evidence="5">
    <location>
        <begin position="6"/>
        <end position="107"/>
    </location>
</feature>
<dbReference type="Pfam" id="PF13657">
    <property type="entry name" value="Couple_hipA"/>
    <property type="match status" value="1"/>
</dbReference>
<dbReference type="EMBL" id="JACCBJ010000001">
    <property type="protein sequence ID" value="NYD72551.1"/>
    <property type="molecule type" value="Genomic_DNA"/>
</dbReference>
<evidence type="ECO:0000313" key="6">
    <source>
        <dbReference type="EMBL" id="NYD72551.1"/>
    </source>
</evidence>
<organism evidence="6 7">
    <name type="scientific">Leifsonia soli</name>
    <dbReference type="NCBI Taxonomy" id="582665"/>
    <lineage>
        <taxon>Bacteria</taxon>
        <taxon>Bacillati</taxon>
        <taxon>Actinomycetota</taxon>
        <taxon>Actinomycetes</taxon>
        <taxon>Micrococcales</taxon>
        <taxon>Microbacteriaceae</taxon>
        <taxon>Leifsonia</taxon>
    </lineage>
</organism>
<dbReference type="Proteomes" id="UP000589620">
    <property type="component" value="Unassembled WGS sequence"/>
</dbReference>
<accession>A0A852SUV3</accession>
<dbReference type="InterPro" id="IPR012893">
    <property type="entry name" value="HipA-like_C"/>
</dbReference>
<protein>
    <submittedName>
        <fullName evidence="6">Serine/threonine-protein kinase HipA</fullName>
        <ecNumber evidence="6">2.7.11.1</ecNumber>
    </submittedName>
</protein>
<dbReference type="AlphaFoldDB" id="A0A852SUV3"/>
<dbReference type="PANTHER" id="PTHR37419:SF1">
    <property type="entry name" value="SERINE_THREONINE-PROTEIN KINASE TOXIN HIPA"/>
    <property type="match status" value="1"/>
</dbReference>
<name>A0A852SUV3_9MICO</name>
<dbReference type="NCBIfam" id="TIGR03071">
    <property type="entry name" value="couple_hipA"/>
    <property type="match status" value="1"/>
</dbReference>
<dbReference type="InterPro" id="IPR052028">
    <property type="entry name" value="HipA_Ser/Thr_kinase"/>
</dbReference>
<reference evidence="6 7" key="1">
    <citation type="submission" date="2020-07" db="EMBL/GenBank/DDBJ databases">
        <title>Sequencing the genomes of 1000 actinobacteria strains.</title>
        <authorList>
            <person name="Klenk H.-P."/>
        </authorList>
    </citation>
    <scope>NUCLEOTIDE SEQUENCE [LARGE SCALE GENOMIC DNA]</scope>
    <source>
        <strain evidence="6 7">DSM 23871</strain>
    </source>
</reference>
<evidence type="ECO:0000259" key="5">
    <source>
        <dbReference type="Pfam" id="PF13657"/>
    </source>
</evidence>
<evidence type="ECO:0000256" key="2">
    <source>
        <dbReference type="ARBA" id="ARBA00022679"/>
    </source>
</evidence>
<evidence type="ECO:0000256" key="1">
    <source>
        <dbReference type="ARBA" id="ARBA00010164"/>
    </source>
</evidence>
<proteinExistence type="inferred from homology"/>
<dbReference type="Pfam" id="PF07804">
    <property type="entry name" value="HipA_C"/>
    <property type="match status" value="1"/>
</dbReference>
<dbReference type="InterPro" id="IPR017508">
    <property type="entry name" value="HipA_N1"/>
</dbReference>
<dbReference type="GO" id="GO:0004674">
    <property type="term" value="F:protein serine/threonine kinase activity"/>
    <property type="evidence" value="ECO:0007669"/>
    <property type="project" value="UniProtKB-EC"/>
</dbReference>
<keyword evidence="3 6" id="KW-0418">Kinase</keyword>
<dbReference type="GO" id="GO:0005829">
    <property type="term" value="C:cytosol"/>
    <property type="evidence" value="ECO:0007669"/>
    <property type="project" value="TreeGrafter"/>
</dbReference>
<keyword evidence="7" id="KW-1185">Reference proteome</keyword>
<dbReference type="RefSeq" id="WP_343037198.1">
    <property type="nucleotide sequence ID" value="NZ_BAAAPX010000001.1"/>
</dbReference>
<dbReference type="PANTHER" id="PTHR37419">
    <property type="entry name" value="SERINE/THREONINE-PROTEIN KINASE TOXIN HIPA"/>
    <property type="match status" value="1"/>
</dbReference>
<comment type="caution">
    <text evidence="6">The sequence shown here is derived from an EMBL/GenBank/DDBJ whole genome shotgun (WGS) entry which is preliminary data.</text>
</comment>
<dbReference type="EC" id="2.7.11.1" evidence="6"/>
<evidence type="ECO:0000313" key="7">
    <source>
        <dbReference type="Proteomes" id="UP000589620"/>
    </source>
</evidence>
<sequence>MTERLLAVELYGMRLGVVTGDDRRFDFESERGAIESFGLGSTVLSESVPLTVVTRPAGWKRRQNYFIELLPEGEQREWLAAEAGLRPWQHLSLLAAFGRDVAGAVQLWDLHDPGEPRTPRLRPLDDSGVAEVLRNRRAMPLGNVPGGGKSSLVGVQPKVVLARARGTWNGVEDGYPSTHILKPIPEGHPALIFNEEYGSRLARALGLLDYEVVLTDFAGETALVIERYDRDAALPDGRLHQEDMNQALGAQGNEKYQRLGGKVTLRRIAQVFSSRGDADSLTRLARLVALSVATGNLDAHAKNVSMIHRPDGRVTLAPAYDIVPQAHESNDGEMALAVNDRYLHAAITAEDLISEVKGWGVVDARAIVLDALDRVARAVETLEPDPRAHPGVAEDVAEFTRNLLRGDPAGRAASAARR</sequence>
<gene>
    <name evidence="6" type="ORF">BJ963_000070</name>
</gene>
<evidence type="ECO:0000259" key="4">
    <source>
        <dbReference type="Pfam" id="PF07804"/>
    </source>
</evidence>